<accession>A0A3G6JH66</accession>
<sequence length="159" mass="18807">MAQALYISEIHMDLNEYTRMAMKVTEKSRRRIIMITEAIWIAAGAVAFALKQYDFTVMFALVIAFYPAALVYLYKRRLKKIYAGMPAIKDDYVRYEFYPDHFLILTNRGDGEYRYDQITRYVETDEEIIMMPAPDQGMLLLKKNCSPDLIKFLREKCQR</sequence>
<keyword evidence="1" id="KW-1133">Transmembrane helix</keyword>
<feature type="transmembrane region" description="Helical" evidence="1">
    <location>
        <begin position="56"/>
        <end position="74"/>
    </location>
</feature>
<name>A0A3G6JH66_LACDL</name>
<evidence type="ECO:0000313" key="3">
    <source>
        <dbReference type="EMBL" id="AZA15274.1"/>
    </source>
</evidence>
<dbReference type="InterPro" id="IPR025588">
    <property type="entry name" value="YcxB-like_C"/>
</dbReference>
<reference evidence="3" key="1">
    <citation type="submission" date="2018-07" db="EMBL/GenBank/DDBJ databases">
        <authorList>
            <person name="Somerville V."/>
        </authorList>
    </citation>
    <scope>NUCLEOTIDE SEQUENCE</scope>
    <source>
        <strain evidence="3">NWC_2_2</strain>
    </source>
</reference>
<dbReference type="AlphaFoldDB" id="A0A3G6JH66"/>
<gene>
    <name evidence="3" type="ORF">DQL93_00200</name>
</gene>
<evidence type="ECO:0000259" key="2">
    <source>
        <dbReference type="Pfam" id="PF14317"/>
    </source>
</evidence>
<keyword evidence="1" id="KW-0812">Transmembrane</keyword>
<evidence type="ECO:0000256" key="1">
    <source>
        <dbReference type="SAM" id="Phobius"/>
    </source>
</evidence>
<dbReference type="EMBL" id="CP031023">
    <property type="protein sequence ID" value="AZA15274.1"/>
    <property type="molecule type" value="Genomic_DNA"/>
</dbReference>
<dbReference type="RefSeq" id="WP_138490871.1">
    <property type="nucleotide sequence ID" value="NZ_CP046131.1"/>
</dbReference>
<proteinExistence type="predicted"/>
<keyword evidence="1" id="KW-0472">Membrane</keyword>
<organism evidence="3">
    <name type="scientific">Lactobacillus delbrueckii subsp. lactis</name>
    <dbReference type="NCBI Taxonomy" id="29397"/>
    <lineage>
        <taxon>Bacteria</taxon>
        <taxon>Bacillati</taxon>
        <taxon>Bacillota</taxon>
        <taxon>Bacilli</taxon>
        <taxon>Lactobacillales</taxon>
        <taxon>Lactobacillaceae</taxon>
        <taxon>Lactobacillus</taxon>
    </lineage>
</organism>
<feature type="domain" description="YcxB-like C-terminal" evidence="2">
    <location>
        <begin position="97"/>
        <end position="155"/>
    </location>
</feature>
<feature type="transmembrane region" description="Helical" evidence="1">
    <location>
        <begin position="32"/>
        <end position="50"/>
    </location>
</feature>
<protein>
    <submittedName>
        <fullName evidence="3">YcxB family protein</fullName>
    </submittedName>
</protein>
<dbReference type="Pfam" id="PF14317">
    <property type="entry name" value="YcxB"/>
    <property type="match status" value="1"/>
</dbReference>